<keyword evidence="6 8" id="KW-0472">Membrane</keyword>
<evidence type="ECO:0000313" key="14">
    <source>
        <dbReference type="Proteomes" id="UP001628193"/>
    </source>
</evidence>
<dbReference type="PANTHER" id="PTHR30347">
    <property type="entry name" value="POTASSIUM CHANNEL RELATED"/>
    <property type="match status" value="1"/>
</dbReference>
<feature type="coiled-coil region" evidence="7">
    <location>
        <begin position="384"/>
        <end position="411"/>
    </location>
</feature>
<dbReference type="InterPro" id="IPR006685">
    <property type="entry name" value="MscS_channel_2nd"/>
</dbReference>
<feature type="transmembrane region" description="Helical" evidence="8">
    <location>
        <begin position="699"/>
        <end position="717"/>
    </location>
</feature>
<comment type="caution">
    <text evidence="13">The sequence shown here is derived from an EMBL/GenBank/DDBJ whole genome shotgun (WGS) entry which is preliminary data.</text>
</comment>
<feature type="transmembrane region" description="Helical" evidence="8">
    <location>
        <begin position="547"/>
        <end position="565"/>
    </location>
</feature>
<dbReference type="Proteomes" id="UP001628193">
    <property type="component" value="Unassembled WGS sequence"/>
</dbReference>
<keyword evidence="5 8" id="KW-1133">Transmembrane helix</keyword>
<comment type="similarity">
    <text evidence="2">Belongs to the MscS (TC 1.A.23) family.</text>
</comment>
<dbReference type="InterPro" id="IPR049142">
    <property type="entry name" value="MS_channel_1st"/>
</dbReference>
<dbReference type="PANTHER" id="PTHR30347:SF1">
    <property type="entry name" value="MECHANOSENSITIVE CHANNEL MSCK"/>
    <property type="match status" value="1"/>
</dbReference>
<dbReference type="SUPFAM" id="SSF82689">
    <property type="entry name" value="Mechanosensitive channel protein MscS (YggB), C-terminal domain"/>
    <property type="match status" value="1"/>
</dbReference>
<comment type="subcellular location">
    <subcellularLocation>
        <location evidence="1">Cell membrane</location>
        <topology evidence="1">Multi-pass membrane protein</topology>
    </subcellularLocation>
</comment>
<gene>
    <name evidence="13" type="ORF">SIID45300_02610</name>
</gene>
<dbReference type="RefSeq" id="WP_420905942.1">
    <property type="nucleotide sequence ID" value="NZ_BAAFGK010000004.1"/>
</dbReference>
<dbReference type="InterPro" id="IPR011066">
    <property type="entry name" value="MscS_channel_C_sf"/>
</dbReference>
<evidence type="ECO:0000256" key="1">
    <source>
        <dbReference type="ARBA" id="ARBA00004651"/>
    </source>
</evidence>
<dbReference type="Pfam" id="PF21088">
    <property type="entry name" value="MS_channel_1st"/>
    <property type="match status" value="1"/>
</dbReference>
<evidence type="ECO:0000256" key="2">
    <source>
        <dbReference type="ARBA" id="ARBA00008017"/>
    </source>
</evidence>
<dbReference type="InterPro" id="IPR052702">
    <property type="entry name" value="MscS-like_channel"/>
</dbReference>
<feature type="domain" description="Mechanosensitive ion channel transmembrane helices 2/3" evidence="12">
    <location>
        <begin position="929"/>
        <end position="969"/>
    </location>
</feature>
<dbReference type="Pfam" id="PF12794">
    <property type="entry name" value="MscS_TM"/>
    <property type="match status" value="1"/>
</dbReference>
<dbReference type="Pfam" id="PF00924">
    <property type="entry name" value="MS_channel_2nd"/>
    <property type="match status" value="1"/>
</dbReference>
<sequence length="1161" mass="130496">MNPYRCSDWRFTWKRLLAFWLVLGWSVTLCAADSPQLTALSPVWKQTGLTAESVESVIGLLNQELAAIAGDVTDESQEGRRRAALKDRVVLLRQLEETLVRRREMAQSKPEKGRGEADLDARIREWEKRSPPPPPANPTQEAFKQLEEKRAERLKTVKGLQDARDARRQLLQRIPELILQAKQTQKAAEEERRKLPTLSGKADAAKKGLVALKLDNAELSQAVSQAQVALWNAELAFEKENGVRLDKELELAQRIFEWEEQQIKLYQEALSHLQAQALEAKSGALEQKEKLAEKAHTPLEKFLAQREILVAQSQKNTAEWHQLRTELASVITGQETRIKEEETELGNLGALVKRLGSQGMAAELLKSTFRLMGERRLELEHLLSASLRERLTAAQARRVEIEARLVNLREQWRGEWQVLSSASGENIALDAKQEALFREKSVKALDAYRQGLLDEKKVLFEINVDERRLELLTSERANVLDSLERFVLSKVFWIQDADPLGWSLITGMLDELFGTERDTSFIKWLERVFTIENGQHLLEALTHPLELFYGAMLLMALFVGIPLSRRWVRAMEAWKQRPESEREGRAWFLPVLAALAEAGLWSVYFLIAAMAIDAAGLPQGVGKVVARVLMHVALFVFLWRLNRALFGSGAVARSQFGMPRDLSKTLHRAVRMLLIAYPSLLMPWIIFRGAPFDFQALPRLGYTAYELTVAAVLYYLIRDSSPLVRHAFLETGETPNGGHQPRGGLLADNWRLISRLLLLGILTVVGIDAFGYRFGAATITRNGLLTLVTIFLLIGLYRLSISVAMSLGRDRHWVMAVAPGEDAQDDLYQSALSIRRFLRLLFIIGGGWMLASYWGVNRQTLDALHEYTLFTTTLADGGVDVISVADMIRFVITLVASVWLVHHLPGILELFIFSRVRVDQGVRYAILTMSRYTVVLIGLPASLSALHVDVGKIAWLAAAISVGIGFGLQEIVANFISGIILLLERPVRVGDRISVGAVMGEVRRINIRATRVISQDLQEILIPNRDLITKEVINWTLSSREVRLVIHVGVAYGSDIEQVRKLLMEVAERDPLVLRDPPPRVLFMNHGASALEFQLRVYHIDPDIRANMTDRLNTAINHTFRANGIEIPLPQQEVHIRGGGLIAAPETSAEGHATEPPVPGR</sequence>
<feature type="transmembrane region" description="Helical" evidence="8">
    <location>
        <begin position="624"/>
        <end position="641"/>
    </location>
</feature>
<organism evidence="13 14">
    <name type="scientific">Candidatus Magnetaquiglobus chichijimensis</name>
    <dbReference type="NCBI Taxonomy" id="3141448"/>
    <lineage>
        <taxon>Bacteria</taxon>
        <taxon>Pseudomonadati</taxon>
        <taxon>Pseudomonadota</taxon>
        <taxon>Magnetococcia</taxon>
        <taxon>Magnetococcales</taxon>
        <taxon>Candidatus Magnetaquicoccaceae</taxon>
        <taxon>Candidatus Magnetaquiglobus</taxon>
    </lineage>
</organism>
<keyword evidence="3" id="KW-1003">Cell membrane</keyword>
<keyword evidence="4 8" id="KW-0812">Transmembrane</keyword>
<evidence type="ECO:0000259" key="12">
    <source>
        <dbReference type="Pfam" id="PF21088"/>
    </source>
</evidence>
<evidence type="ECO:0000256" key="4">
    <source>
        <dbReference type="ARBA" id="ARBA00022692"/>
    </source>
</evidence>
<reference evidence="13 14" key="1">
    <citation type="submission" date="2024-09" db="EMBL/GenBank/DDBJ databases">
        <title>Draft genome sequence of Candidatus Magnetaquicoccaceae bacterium FCR-1.</title>
        <authorList>
            <person name="Shimoshige H."/>
            <person name="Shimamura S."/>
            <person name="Taoka A."/>
            <person name="Kobayashi H."/>
            <person name="Maekawa T."/>
        </authorList>
    </citation>
    <scope>NUCLEOTIDE SEQUENCE [LARGE SCALE GENOMIC DNA]</scope>
    <source>
        <strain evidence="13 14">FCR-1</strain>
    </source>
</reference>
<dbReference type="EMBL" id="BAAFGK010000004">
    <property type="protein sequence ID" value="GAB0058264.1"/>
    <property type="molecule type" value="Genomic_DNA"/>
</dbReference>
<evidence type="ECO:0000256" key="5">
    <source>
        <dbReference type="ARBA" id="ARBA00022989"/>
    </source>
</evidence>
<dbReference type="InterPro" id="IPR023408">
    <property type="entry name" value="MscS_beta-dom_sf"/>
</dbReference>
<evidence type="ECO:0000256" key="8">
    <source>
        <dbReference type="SAM" id="Phobius"/>
    </source>
</evidence>
<evidence type="ECO:0000256" key="3">
    <source>
        <dbReference type="ARBA" id="ARBA00022475"/>
    </source>
</evidence>
<evidence type="ECO:0000259" key="10">
    <source>
        <dbReference type="Pfam" id="PF12794"/>
    </source>
</evidence>
<protein>
    <submittedName>
        <fullName evidence="13">Uncharacterized protein</fullName>
    </submittedName>
</protein>
<evidence type="ECO:0000259" key="11">
    <source>
        <dbReference type="Pfam" id="PF21082"/>
    </source>
</evidence>
<dbReference type="Gene3D" id="3.30.70.100">
    <property type="match status" value="1"/>
</dbReference>
<keyword evidence="7" id="KW-0175">Coiled coil</keyword>
<feature type="domain" description="Mechanosensitive ion channel MscS C-terminal" evidence="11">
    <location>
        <begin position="1045"/>
        <end position="1127"/>
    </location>
</feature>
<dbReference type="InterPro" id="IPR025692">
    <property type="entry name" value="MscS_IM_dom1"/>
</dbReference>
<feature type="domain" description="Mechanosensitive ion channel inner membrane" evidence="10">
    <location>
        <begin position="584"/>
        <end position="799"/>
    </location>
</feature>
<dbReference type="InterPro" id="IPR011014">
    <property type="entry name" value="MscS_channel_TM-2"/>
</dbReference>
<evidence type="ECO:0000313" key="13">
    <source>
        <dbReference type="EMBL" id="GAB0058264.1"/>
    </source>
</evidence>
<feature type="transmembrane region" description="Helical" evidence="8">
    <location>
        <begin position="887"/>
        <end position="912"/>
    </location>
</feature>
<feature type="transmembrane region" description="Helical" evidence="8">
    <location>
        <begin position="837"/>
        <end position="856"/>
    </location>
</feature>
<dbReference type="SUPFAM" id="SSF82861">
    <property type="entry name" value="Mechanosensitive channel protein MscS (YggB), transmembrane region"/>
    <property type="match status" value="1"/>
</dbReference>
<dbReference type="InterPro" id="IPR049278">
    <property type="entry name" value="MS_channel_C"/>
</dbReference>
<feature type="domain" description="Mechanosensitive ion channel MscS" evidence="9">
    <location>
        <begin position="971"/>
        <end position="1036"/>
    </location>
</feature>
<feature type="transmembrane region" description="Helical" evidence="8">
    <location>
        <begin position="953"/>
        <end position="983"/>
    </location>
</feature>
<dbReference type="InterPro" id="IPR010920">
    <property type="entry name" value="LSM_dom_sf"/>
</dbReference>
<dbReference type="Gene3D" id="2.30.30.60">
    <property type="match status" value="1"/>
</dbReference>
<feature type="transmembrane region" description="Helical" evidence="8">
    <location>
        <begin position="924"/>
        <end position="947"/>
    </location>
</feature>
<proteinExistence type="inferred from homology"/>
<feature type="transmembrane region" description="Helical" evidence="8">
    <location>
        <begin position="586"/>
        <end position="612"/>
    </location>
</feature>
<accession>A0ABQ0CBL2</accession>
<keyword evidence="14" id="KW-1185">Reference proteome</keyword>
<evidence type="ECO:0000259" key="9">
    <source>
        <dbReference type="Pfam" id="PF00924"/>
    </source>
</evidence>
<evidence type="ECO:0000256" key="6">
    <source>
        <dbReference type="ARBA" id="ARBA00023136"/>
    </source>
</evidence>
<name>A0ABQ0CBL2_9PROT</name>
<dbReference type="Pfam" id="PF21082">
    <property type="entry name" value="MS_channel_3rd"/>
    <property type="match status" value="1"/>
</dbReference>
<feature type="transmembrane region" description="Helical" evidence="8">
    <location>
        <begin position="752"/>
        <end position="772"/>
    </location>
</feature>
<evidence type="ECO:0000256" key="7">
    <source>
        <dbReference type="SAM" id="Coils"/>
    </source>
</evidence>
<feature type="transmembrane region" description="Helical" evidence="8">
    <location>
        <begin position="784"/>
        <end position="805"/>
    </location>
</feature>
<feature type="transmembrane region" description="Helical" evidence="8">
    <location>
        <begin position="669"/>
        <end position="687"/>
    </location>
</feature>
<dbReference type="Gene3D" id="1.10.287.1260">
    <property type="match status" value="1"/>
</dbReference>
<dbReference type="SUPFAM" id="SSF50182">
    <property type="entry name" value="Sm-like ribonucleoproteins"/>
    <property type="match status" value="1"/>
</dbReference>